<accession>X0Y0A0</accession>
<dbReference type="Gene3D" id="3.90.650.10">
    <property type="entry name" value="PurM-like C-terminal domain"/>
    <property type="match status" value="1"/>
</dbReference>
<feature type="non-terminal residue" evidence="2">
    <location>
        <position position="1"/>
    </location>
</feature>
<gene>
    <name evidence="2" type="ORF">S01H1_83930</name>
</gene>
<feature type="domain" description="PurM-like C-terminal" evidence="1">
    <location>
        <begin position="13"/>
        <end position="148"/>
    </location>
</feature>
<dbReference type="SUPFAM" id="SSF56042">
    <property type="entry name" value="PurM C-terminal domain-like"/>
    <property type="match status" value="1"/>
</dbReference>
<name>X0Y0A0_9ZZZZ</name>
<evidence type="ECO:0000259" key="1">
    <source>
        <dbReference type="Pfam" id="PF02769"/>
    </source>
</evidence>
<dbReference type="PANTHER" id="PTHR43555">
    <property type="entry name" value="PHOSPHORIBOSYLFORMYLGLYCINAMIDINE SYNTHASE SUBUNIT PURL"/>
    <property type="match status" value="1"/>
</dbReference>
<sequence>ARIDRLVRGRAEGPGNLLMLVGADTGRDGLHGATFASVELDERSEERRPAVQVGNPFMEKLLMEACVELAEQHRDWITGIEDLGAAGITSAVVESAARGGTGLDVDVSRVPRREQGMTPYEVMISESQERMLVIVKREHEEEVRRHFER</sequence>
<dbReference type="GO" id="GO:0006189">
    <property type="term" value="P:'de novo' IMP biosynthetic process"/>
    <property type="evidence" value="ECO:0007669"/>
    <property type="project" value="InterPro"/>
</dbReference>
<dbReference type="InterPro" id="IPR010074">
    <property type="entry name" value="PRibForGlyAmidine_synth_PurL"/>
</dbReference>
<organism evidence="2">
    <name type="scientific">marine sediment metagenome</name>
    <dbReference type="NCBI Taxonomy" id="412755"/>
    <lineage>
        <taxon>unclassified sequences</taxon>
        <taxon>metagenomes</taxon>
        <taxon>ecological metagenomes</taxon>
    </lineage>
</organism>
<protein>
    <recommendedName>
        <fullName evidence="1">PurM-like C-terminal domain-containing protein</fullName>
    </recommendedName>
</protein>
<dbReference type="GO" id="GO:0004642">
    <property type="term" value="F:phosphoribosylformylglycinamidine synthase activity"/>
    <property type="evidence" value="ECO:0007669"/>
    <property type="project" value="InterPro"/>
</dbReference>
<dbReference type="Pfam" id="PF02769">
    <property type="entry name" value="AIRS_C"/>
    <property type="match status" value="1"/>
</dbReference>
<feature type="non-terminal residue" evidence="2">
    <location>
        <position position="149"/>
    </location>
</feature>
<dbReference type="AlphaFoldDB" id="X0Y0A0"/>
<dbReference type="PANTHER" id="PTHR43555:SF1">
    <property type="entry name" value="PHOSPHORIBOSYLFORMYLGLYCINAMIDINE SYNTHASE SUBUNIT PURL"/>
    <property type="match status" value="1"/>
</dbReference>
<proteinExistence type="predicted"/>
<dbReference type="InterPro" id="IPR036676">
    <property type="entry name" value="PurM-like_C_sf"/>
</dbReference>
<comment type="caution">
    <text evidence="2">The sequence shown here is derived from an EMBL/GenBank/DDBJ whole genome shotgun (WGS) entry which is preliminary data.</text>
</comment>
<evidence type="ECO:0000313" key="2">
    <source>
        <dbReference type="EMBL" id="GAG49189.1"/>
    </source>
</evidence>
<dbReference type="InterPro" id="IPR010918">
    <property type="entry name" value="PurM-like_C_dom"/>
</dbReference>
<reference evidence="2" key="1">
    <citation type="journal article" date="2014" name="Front. Microbiol.">
        <title>High frequency of phylogenetically diverse reductive dehalogenase-homologous genes in deep subseafloor sedimentary metagenomes.</title>
        <authorList>
            <person name="Kawai M."/>
            <person name="Futagami T."/>
            <person name="Toyoda A."/>
            <person name="Takaki Y."/>
            <person name="Nishi S."/>
            <person name="Hori S."/>
            <person name="Arai W."/>
            <person name="Tsubouchi T."/>
            <person name="Morono Y."/>
            <person name="Uchiyama I."/>
            <person name="Ito T."/>
            <person name="Fujiyama A."/>
            <person name="Inagaki F."/>
            <person name="Takami H."/>
        </authorList>
    </citation>
    <scope>NUCLEOTIDE SEQUENCE</scope>
    <source>
        <strain evidence="2">Expedition CK06-06</strain>
    </source>
</reference>
<dbReference type="EMBL" id="BARS01057173">
    <property type="protein sequence ID" value="GAG49189.1"/>
    <property type="molecule type" value="Genomic_DNA"/>
</dbReference>